<proteinExistence type="predicted"/>
<name>W7UG48_RUMFL</name>
<sequence length="1408" mass="157709">MKIKKIIAAALALTIVDGSFNCIQKCSFDTSVIANAAETTTTQKASTTTVTTTSSKSTTTAPVSKNTSTTSASTSVLSTSTTLSITPVDYTLGDVNNDGMIDAVDASVVLAYYARISTNHDGGFTELQKLAADFNHDGKVDAVDASNILSYYTYISTSSEKGNGSPSDNTDDNSKSEAEDISISFDMTGFGKNDLDMYAVSESVTELKGSLTGKDRISKLEYTIKNADEKNVSSGNIKIDDTWSIFDFGLDIGSNTVTVTATDNKGKKISNSIIIINANMDNLSRTDADLRDTDSDGLNNYFEEKLGTDPEKADTDGDGLTDYEELILVGSDPLSVDTDENGITDDTEDPDEDGLCNLKEVKLGTYTYMSDSDNDGISDGDEVLKYNTDPLRYDTDEDGLNDLADINMGFDPNKADTDSNGVPDSEEIIQQEITLSLEEPEIEGLLSVNIDTETNGDINSNTFLLNVYDIDSLASSAPGLIGVPVDIYFGSDFENAKVTFRYDEAALGDTDENDLGIIWHDTENDQLVLLDNTVVDTKNNTVTYDTTHFSTYAVVDKKRFSVQQIESYISQHMLTGINRHFDIYTDYFPKSADSTKYNNAVAFCDRILELWDNKDYLIFHHRKGGSGGYKRNFSDGVLNEHCRKMISGEYGTERYDPYTYLITLGLNAEDDKNSSVLNTTVIMTDGTNAEHYSYVDNYVKLIDQAHNSVYVIDFGKNYDSDMAKTLSLCGGRYIKVNDAAGALLAAHDVMNDTYLSYYGSPDNNGNPQNKASGSKYIFVDGKENPNGETNNERMEYIPYSTKFYNDKYTKEIQLGFFHTDKNVYGSAGVHGSYKDIFDAFSDKAQRKKDYIMQDTIIYSAICASTLFDYHAHDVFYSYYTGIGGDSQGIEQWSSRKLVPAYKYFIDSQGLYNQYGKNYITNIAEAKKAVEDKINSGYDEAYIANSREHPLPGGEFCHCTFDNRVDILVNGVSIALNLAAFGTFNAADAGNVVHYTYDKSTNKITMTCKYYIIDYYDYEKYDYLREQDAAGVAKSFELFGVYEATYTWTKGKDDVTGGINFPDTNTNDTDGESKNNNNSDDDHNDDFDYFASEKYFEDLIERTKNQVNPFDDVKVPFKKYCKQLADNMMEDFEKYENKFDMNTIPDDRWEAFVETFVFCVKEYGEITQEMHYFRNKLNRAPATLDDLIAEKGEWELLSPFTSMYHMNNTDFSPRGEYNVKFISTNGHYEAVYNKEGILLTEYNDPDNMGTFNYTSPNSIIDFTSHQKYDVKPYNNWGNVEGGTVTSTSEGLVCVNRYEANLDAREYRRGVEMLLEGNAAGEKIVKANYAGAYRVTGNFNYPVDYSMRDNELKFPELNVGDVANYSVSKDTVIVLDDRGFCTQGYDNDTKFNFVNFYFVPFIDVYLKKKN</sequence>
<reference evidence="7 8" key="1">
    <citation type="journal article" date="2014" name="PLoS ONE">
        <title>Rumen cellulosomics: divergent fiber-degrading strategies revealed by comparative genome-wide analysis of six ruminococcal strains.</title>
        <authorList>
            <person name="Dassa B."/>
            <person name="Borovok I."/>
            <person name="Ruimy-Israeli V."/>
            <person name="Lamed R."/>
            <person name="Flint H.J."/>
            <person name="Duncan S.H."/>
            <person name="Henrissat B."/>
            <person name="Coutinho P."/>
            <person name="Morrison M."/>
            <person name="Mosoni P."/>
            <person name="Yeoman C.J."/>
            <person name="White B.A."/>
            <person name="Bayer E.A."/>
        </authorList>
    </citation>
    <scope>NUCLEOTIDE SEQUENCE [LARGE SCALE GENOMIC DNA]</scope>
    <source>
        <strain evidence="7 8">007c</strain>
    </source>
</reference>
<dbReference type="Proteomes" id="UP000019365">
    <property type="component" value="Unassembled WGS sequence"/>
</dbReference>
<dbReference type="InterPro" id="IPR002105">
    <property type="entry name" value="Dockerin_1_rpt"/>
</dbReference>
<dbReference type="Gene3D" id="1.10.1330.10">
    <property type="entry name" value="Dockerin domain"/>
    <property type="match status" value="2"/>
</dbReference>
<feature type="domain" description="Dockerin" evidence="6">
    <location>
        <begin position="88"/>
        <end position="161"/>
    </location>
</feature>
<evidence type="ECO:0000256" key="3">
    <source>
        <dbReference type="ARBA" id="ARBA00022729"/>
    </source>
</evidence>
<comment type="caution">
    <text evidence="7">The sequence shown here is derived from an EMBL/GenBank/DDBJ whole genome shotgun (WGS) entry which is preliminary data.</text>
</comment>
<organism evidence="7 8">
    <name type="scientific">Ruminococcus flavefaciens 007c</name>
    <dbReference type="NCBI Taxonomy" id="1341157"/>
    <lineage>
        <taxon>Bacteria</taxon>
        <taxon>Bacillati</taxon>
        <taxon>Bacillota</taxon>
        <taxon>Clostridia</taxon>
        <taxon>Eubacteriales</taxon>
        <taxon>Oscillospiraceae</taxon>
        <taxon>Ruminococcus</taxon>
    </lineage>
</organism>
<dbReference type="InterPro" id="IPR059100">
    <property type="entry name" value="TSP3_bac"/>
</dbReference>
<evidence type="ECO:0000256" key="1">
    <source>
        <dbReference type="ARBA" id="ARBA00004613"/>
    </source>
</evidence>
<dbReference type="InterPro" id="IPR053180">
    <property type="entry name" value="Ca-binding_acidic-repeat"/>
</dbReference>
<keyword evidence="2" id="KW-0964">Secreted</keyword>
<dbReference type="InterPro" id="IPR016134">
    <property type="entry name" value="Dockerin_dom"/>
</dbReference>
<dbReference type="Pfam" id="PF00404">
    <property type="entry name" value="Dockerin_1"/>
    <property type="match status" value="1"/>
</dbReference>
<keyword evidence="4" id="KW-0106">Calcium</keyword>
<evidence type="ECO:0000313" key="8">
    <source>
        <dbReference type="Proteomes" id="UP000019365"/>
    </source>
</evidence>
<dbReference type="SUPFAM" id="SSF63446">
    <property type="entry name" value="Type I dockerin domain"/>
    <property type="match status" value="1"/>
</dbReference>
<keyword evidence="8" id="KW-1185">Reference proteome</keyword>
<dbReference type="GO" id="GO:0004553">
    <property type="term" value="F:hydrolase activity, hydrolyzing O-glycosyl compounds"/>
    <property type="evidence" value="ECO:0007669"/>
    <property type="project" value="InterPro"/>
</dbReference>
<dbReference type="PANTHER" id="PTHR37467">
    <property type="entry name" value="EXPORTED CALCIUM-BINDING GLYCOPROTEIN-RELATED"/>
    <property type="match status" value="1"/>
</dbReference>
<evidence type="ECO:0000256" key="2">
    <source>
        <dbReference type="ARBA" id="ARBA00022525"/>
    </source>
</evidence>
<protein>
    <recommendedName>
        <fullName evidence="6">Dockerin domain-containing protein</fullName>
    </recommendedName>
</protein>
<comment type="subcellular location">
    <subcellularLocation>
        <location evidence="1">Secreted</location>
    </subcellularLocation>
</comment>
<feature type="region of interest" description="Disordered" evidence="5">
    <location>
        <begin position="333"/>
        <end position="354"/>
    </location>
</feature>
<dbReference type="PATRIC" id="fig|1341157.4.peg.1234"/>
<gene>
    <name evidence="7" type="ORF">RF007C_01200</name>
</gene>
<dbReference type="EMBL" id="ATAX01000019">
    <property type="protein sequence ID" value="EWM54116.1"/>
    <property type="molecule type" value="Genomic_DNA"/>
</dbReference>
<keyword evidence="3" id="KW-0732">Signal</keyword>
<dbReference type="PROSITE" id="PS51766">
    <property type="entry name" value="DOCKERIN"/>
    <property type="match status" value="1"/>
</dbReference>
<dbReference type="Pfam" id="PF18884">
    <property type="entry name" value="TSP3_bac"/>
    <property type="match status" value="3"/>
</dbReference>
<evidence type="ECO:0000256" key="4">
    <source>
        <dbReference type="ARBA" id="ARBA00022837"/>
    </source>
</evidence>
<dbReference type="GO" id="GO:0000272">
    <property type="term" value="P:polysaccharide catabolic process"/>
    <property type="evidence" value="ECO:0007669"/>
    <property type="project" value="InterPro"/>
</dbReference>
<dbReference type="eggNOG" id="COG2304">
    <property type="taxonomic scope" value="Bacteria"/>
</dbReference>
<dbReference type="RefSeq" id="WP_037298255.1">
    <property type="nucleotide sequence ID" value="NZ_ATAX01000019.1"/>
</dbReference>
<feature type="region of interest" description="Disordered" evidence="5">
    <location>
        <begin position="44"/>
        <end position="71"/>
    </location>
</feature>
<evidence type="ECO:0000259" key="6">
    <source>
        <dbReference type="PROSITE" id="PS51766"/>
    </source>
</evidence>
<evidence type="ECO:0000256" key="5">
    <source>
        <dbReference type="SAM" id="MobiDB-lite"/>
    </source>
</evidence>
<feature type="compositionally biased region" description="Acidic residues" evidence="5">
    <location>
        <begin position="337"/>
        <end position="354"/>
    </location>
</feature>
<feature type="region of interest" description="Disordered" evidence="5">
    <location>
        <begin position="1058"/>
        <end position="1083"/>
    </location>
</feature>
<dbReference type="PANTHER" id="PTHR37467:SF1">
    <property type="entry name" value="EXPORTED CALCIUM-BINDING GLYCOPROTEIN"/>
    <property type="match status" value="1"/>
</dbReference>
<dbReference type="InterPro" id="IPR036439">
    <property type="entry name" value="Dockerin_dom_sf"/>
</dbReference>
<dbReference type="CDD" id="cd14255">
    <property type="entry name" value="Dockerin_III"/>
    <property type="match status" value="1"/>
</dbReference>
<evidence type="ECO:0000313" key="7">
    <source>
        <dbReference type="EMBL" id="EWM54116.1"/>
    </source>
</evidence>
<feature type="region of interest" description="Disordered" evidence="5">
    <location>
        <begin position="158"/>
        <end position="177"/>
    </location>
</feature>
<accession>W7UG48</accession>
<dbReference type="OrthoDB" id="6372180at2"/>